<feature type="transmembrane region" description="Helical" evidence="16">
    <location>
        <begin position="688"/>
        <end position="708"/>
    </location>
</feature>
<dbReference type="PROSITE" id="PS00217">
    <property type="entry name" value="SUGAR_TRANSPORT_2"/>
    <property type="match status" value="1"/>
</dbReference>
<dbReference type="Proteomes" id="UP001148018">
    <property type="component" value="Unassembled WGS sequence"/>
</dbReference>
<organism evidence="18 19">
    <name type="scientific">Muraenolepis orangiensis</name>
    <name type="common">Patagonian moray cod</name>
    <dbReference type="NCBI Taxonomy" id="630683"/>
    <lineage>
        <taxon>Eukaryota</taxon>
        <taxon>Metazoa</taxon>
        <taxon>Chordata</taxon>
        <taxon>Craniata</taxon>
        <taxon>Vertebrata</taxon>
        <taxon>Euteleostomi</taxon>
        <taxon>Actinopterygii</taxon>
        <taxon>Neopterygii</taxon>
        <taxon>Teleostei</taxon>
        <taxon>Neoteleostei</taxon>
        <taxon>Acanthomorphata</taxon>
        <taxon>Zeiogadaria</taxon>
        <taxon>Gadariae</taxon>
        <taxon>Gadiformes</taxon>
        <taxon>Muraenolepidoidei</taxon>
        <taxon>Muraenolepididae</taxon>
        <taxon>Muraenolepis</taxon>
    </lineage>
</organism>
<dbReference type="GO" id="GO:0042383">
    <property type="term" value="C:sarcolemma"/>
    <property type="evidence" value="ECO:0007669"/>
    <property type="project" value="UniProtKB-SubCell"/>
</dbReference>
<sequence length="866" mass="96055">MRSGPCGTVRLVNTVPHRLPELFVRATACLFPLEYRFQSPVQPFKPTFTKKVLEASGRVGGRVYTYGDQTEGWYADLGASSSHRIVLQFAKRFGVRLRPLYNLTSLESGKSAQQLMQLVLQKLVEARGLSYEAVRTIGDILNLNSVMHVALMEILYDPLKSVSNKHYYEVDGGFGLLPNAFHKALKSPVQLGSRVKQSGSGMDLFYQSGDNTTSNWTKVHADIALVTTTVKAALFIDFVLQLSAQKMQALRDTHYLESTKILLTFSQRFWEEEGIRGGKSITDRPSFFVHYSSHSFPQNLAMGVLLASYTMASDAFLFQSLVDQELKEVALADLALLHGEWKWGEDPFNANDSQELFQKEGRVHFAGEHTEKAHCWVESAMNHSWFQSSGLDVIFPAFKRHKVIGYHTGNINAPAVVVEEFFNATWRARTHQSISGETLTFLWSLSVSVKDFGALVGALGVRYMADSYGRRNSILIVNVLSVLGAVLMSVSKAAASYELLIVGRLVFGLFCGLVMSLNPLYIQEVSPTNLRGAFATLNQVSFASGIFIGMLAGLETSLGTEHQWDAMLSLSLAPALLQYLLLPFCPQSPRYLLLTRGQEAQARSALLRLRGDPDMVQAELNEMKNEAAHTQAGISIRQFFSMARYRQPLLLVLVVNLGSQLSGFNAVINYSTKMFRDSFPSEAKNLTLGVGAVNLAFVAAWTGGVFHLMEKAGRRKLLLTGFLSIAGCNLVLTVVDAMLPLVPDLRFLQVVVVFCVISAYEVGPGPISWFIAAELFDQPGRPIAMAFASLLSWGGKFLLALTFPPLLKLWGGYVYLLFMAVALTAFWVTWFRMPETRGRSFDDIAEEFRGAEALPLQNNGDFNTFK</sequence>
<dbReference type="Pfam" id="PF00083">
    <property type="entry name" value="Sugar_tr"/>
    <property type="match status" value="1"/>
</dbReference>
<evidence type="ECO:0000256" key="3">
    <source>
        <dbReference type="ARBA" id="ARBA00004651"/>
    </source>
</evidence>
<keyword evidence="19" id="KW-1185">Reference proteome</keyword>
<dbReference type="AlphaFoldDB" id="A0A9Q0EUG4"/>
<evidence type="ECO:0000256" key="2">
    <source>
        <dbReference type="ARBA" id="ARBA00004135"/>
    </source>
</evidence>
<keyword evidence="7" id="KW-1003">Cell membrane</keyword>
<dbReference type="InterPro" id="IPR003663">
    <property type="entry name" value="Sugar/inositol_transpt"/>
</dbReference>
<evidence type="ECO:0000256" key="14">
    <source>
        <dbReference type="ARBA" id="ARBA00029961"/>
    </source>
</evidence>
<dbReference type="Gene3D" id="1.10.10.1620">
    <property type="match status" value="1"/>
</dbReference>
<evidence type="ECO:0000256" key="6">
    <source>
        <dbReference type="ARBA" id="ARBA00022448"/>
    </source>
</evidence>
<dbReference type="InterPro" id="IPR036259">
    <property type="entry name" value="MFS_trans_sf"/>
</dbReference>
<reference evidence="18" key="1">
    <citation type="submission" date="2022-07" db="EMBL/GenBank/DDBJ databases">
        <title>Chromosome-level genome of Muraenolepis orangiensis.</title>
        <authorList>
            <person name="Kim J."/>
        </authorList>
    </citation>
    <scope>NUCLEOTIDE SEQUENCE</scope>
    <source>
        <strain evidence="18">KU_S4_2022</strain>
        <tissue evidence="18">Muscle</tissue>
    </source>
</reference>
<keyword evidence="12 16" id="KW-1133">Transmembrane helix</keyword>
<evidence type="ECO:0000256" key="10">
    <source>
        <dbReference type="ARBA" id="ARBA00022692"/>
    </source>
</evidence>
<protein>
    <recommendedName>
        <fullName evidence="5">Solute carrier family 2, facilitated glucose transporter member 5</fullName>
    </recommendedName>
    <alternativeName>
        <fullName evidence="15">Fructose transporter</fullName>
    </alternativeName>
    <alternativeName>
        <fullName evidence="14">Glucose transporter type 5, small intestine</fullName>
    </alternativeName>
</protein>
<dbReference type="GO" id="GO:0055056">
    <property type="term" value="F:D-glucose transmembrane transporter activity"/>
    <property type="evidence" value="ECO:0007669"/>
    <property type="project" value="TreeGrafter"/>
</dbReference>
<dbReference type="SUPFAM" id="SSF51905">
    <property type="entry name" value="FAD/NAD(P)-binding domain"/>
    <property type="match status" value="1"/>
</dbReference>
<dbReference type="FunFam" id="1.20.1250.20:FF:001511">
    <property type="entry name" value="Solute carrier family 2, facilitated glucose transporter member 5"/>
    <property type="match status" value="1"/>
</dbReference>
<feature type="transmembrane region" description="Helical" evidence="16">
    <location>
        <begin position="501"/>
        <end position="521"/>
    </location>
</feature>
<dbReference type="GO" id="GO:0070837">
    <property type="term" value="P:dehydroascorbic acid transport"/>
    <property type="evidence" value="ECO:0007669"/>
    <property type="project" value="TreeGrafter"/>
</dbReference>
<dbReference type="OrthoDB" id="4540492at2759"/>
<feature type="transmembrane region" description="Helical" evidence="16">
    <location>
        <begin position="533"/>
        <end position="554"/>
    </location>
</feature>
<feature type="transmembrane region" description="Helical" evidence="16">
    <location>
        <begin position="813"/>
        <end position="831"/>
    </location>
</feature>
<feature type="transmembrane region" description="Helical" evidence="16">
    <location>
        <begin position="649"/>
        <end position="668"/>
    </location>
</feature>
<evidence type="ECO:0000256" key="1">
    <source>
        <dbReference type="ARBA" id="ARBA00000590"/>
    </source>
</evidence>
<dbReference type="InterPro" id="IPR045263">
    <property type="entry name" value="GLUT"/>
</dbReference>
<evidence type="ECO:0000256" key="15">
    <source>
        <dbReference type="ARBA" id="ARBA00031099"/>
    </source>
</evidence>
<evidence type="ECO:0000259" key="17">
    <source>
        <dbReference type="PROSITE" id="PS50850"/>
    </source>
</evidence>
<evidence type="ECO:0000256" key="5">
    <source>
        <dbReference type="ARBA" id="ARBA00015973"/>
    </source>
</evidence>
<name>A0A9Q0EUG4_9TELE</name>
<evidence type="ECO:0000256" key="12">
    <source>
        <dbReference type="ARBA" id="ARBA00022989"/>
    </source>
</evidence>
<feature type="transmembrane region" description="Helical" evidence="16">
    <location>
        <begin position="717"/>
        <end position="735"/>
    </location>
</feature>
<keyword evidence="13 16" id="KW-0472">Membrane</keyword>
<dbReference type="GO" id="GO:0016491">
    <property type="term" value="F:oxidoreductase activity"/>
    <property type="evidence" value="ECO:0007669"/>
    <property type="project" value="InterPro"/>
</dbReference>
<keyword evidence="6" id="KW-0813">Transport</keyword>
<gene>
    <name evidence="18" type="ORF">NHX12_019917</name>
</gene>
<dbReference type="GO" id="GO:1990539">
    <property type="term" value="P:fructose import across plasma membrane"/>
    <property type="evidence" value="ECO:0007669"/>
    <property type="project" value="UniProtKB-ARBA"/>
</dbReference>
<dbReference type="InterPro" id="IPR005828">
    <property type="entry name" value="MFS_sugar_transport-like"/>
</dbReference>
<dbReference type="PROSITE" id="PS50850">
    <property type="entry name" value="MFS"/>
    <property type="match status" value="1"/>
</dbReference>
<dbReference type="GO" id="GO:0046323">
    <property type="term" value="P:D-glucose import"/>
    <property type="evidence" value="ECO:0007669"/>
    <property type="project" value="TreeGrafter"/>
</dbReference>
<comment type="subcellular location">
    <subcellularLocation>
        <location evidence="2">Cell membrane</location>
        <location evidence="2">Sarcolemma</location>
    </subcellularLocation>
    <subcellularLocation>
        <location evidence="3">Cell membrane</location>
        <topology evidence="3">Multi-pass membrane protein</topology>
    </subcellularLocation>
</comment>
<dbReference type="NCBIfam" id="TIGR00879">
    <property type="entry name" value="SP"/>
    <property type="match status" value="1"/>
</dbReference>
<feature type="domain" description="Major facilitator superfamily (MFS) profile" evidence="17">
    <location>
        <begin position="393"/>
        <end position="837"/>
    </location>
</feature>
<evidence type="ECO:0000313" key="18">
    <source>
        <dbReference type="EMBL" id="KAJ3613671.1"/>
    </source>
</evidence>
<feature type="transmembrane region" description="Helical" evidence="16">
    <location>
        <begin position="783"/>
        <end position="807"/>
    </location>
</feature>
<dbReference type="InterPro" id="IPR020846">
    <property type="entry name" value="MFS_dom"/>
</dbReference>
<evidence type="ECO:0000256" key="8">
    <source>
        <dbReference type="ARBA" id="ARBA00022597"/>
    </source>
</evidence>
<dbReference type="EMBL" id="JANIIK010000035">
    <property type="protein sequence ID" value="KAJ3613671.1"/>
    <property type="molecule type" value="Genomic_DNA"/>
</dbReference>
<keyword evidence="10 16" id="KW-0812">Transmembrane</keyword>
<dbReference type="InterPro" id="IPR002937">
    <property type="entry name" value="Amino_oxidase"/>
</dbReference>
<proteinExistence type="inferred from homology"/>
<dbReference type="PANTHER" id="PTHR23503">
    <property type="entry name" value="SOLUTE CARRIER FAMILY 2"/>
    <property type="match status" value="1"/>
</dbReference>
<evidence type="ECO:0000256" key="9">
    <source>
        <dbReference type="ARBA" id="ARBA00022630"/>
    </source>
</evidence>
<feature type="transmembrane region" description="Helical" evidence="16">
    <location>
        <begin position="747"/>
        <end position="771"/>
    </location>
</feature>
<dbReference type="Pfam" id="PF01593">
    <property type="entry name" value="Amino_oxidase"/>
    <property type="match status" value="2"/>
</dbReference>
<dbReference type="Gene3D" id="3.50.50.60">
    <property type="entry name" value="FAD/NAD(P)-binding domain"/>
    <property type="match status" value="2"/>
</dbReference>
<dbReference type="InterPro" id="IPR036188">
    <property type="entry name" value="FAD/NAD-bd_sf"/>
</dbReference>
<comment type="catalytic activity">
    <reaction evidence="1">
        <text>D-fructose(out) = D-fructose(in)</text>
        <dbReference type="Rhea" id="RHEA:60372"/>
        <dbReference type="ChEBI" id="CHEBI:37721"/>
    </reaction>
</comment>
<dbReference type="Gene3D" id="1.20.1250.20">
    <property type="entry name" value="MFS general substrate transporter like domains"/>
    <property type="match status" value="1"/>
</dbReference>
<dbReference type="Gene3D" id="3.90.660.10">
    <property type="match status" value="1"/>
</dbReference>
<feature type="transmembrane region" description="Helical" evidence="16">
    <location>
        <begin position="566"/>
        <end position="585"/>
    </location>
</feature>
<keyword evidence="9" id="KW-0285">Flavoprotein</keyword>
<evidence type="ECO:0000313" key="19">
    <source>
        <dbReference type="Proteomes" id="UP001148018"/>
    </source>
</evidence>
<dbReference type="PRINTS" id="PR00171">
    <property type="entry name" value="SUGRTRNSPORT"/>
</dbReference>
<dbReference type="InterPro" id="IPR005829">
    <property type="entry name" value="Sugar_transporter_CS"/>
</dbReference>
<evidence type="ECO:0000256" key="11">
    <source>
        <dbReference type="ARBA" id="ARBA00022827"/>
    </source>
</evidence>
<keyword evidence="8" id="KW-0762">Sugar transport</keyword>
<dbReference type="SUPFAM" id="SSF103473">
    <property type="entry name" value="MFS general substrate transporter"/>
    <property type="match status" value="1"/>
</dbReference>
<feature type="transmembrane region" description="Helical" evidence="16">
    <location>
        <begin position="473"/>
        <end position="495"/>
    </location>
</feature>
<keyword evidence="11" id="KW-0274">FAD</keyword>
<evidence type="ECO:0000256" key="16">
    <source>
        <dbReference type="SAM" id="Phobius"/>
    </source>
</evidence>
<evidence type="ECO:0000256" key="4">
    <source>
        <dbReference type="ARBA" id="ARBA00007004"/>
    </source>
</evidence>
<comment type="similarity">
    <text evidence="4">Belongs to the major facilitator superfamily. Sugar transporter (TC 2.A.1.1) family. Glucose transporter subfamily.</text>
</comment>
<dbReference type="Gene3D" id="3.30.70.2100">
    <property type="match status" value="1"/>
</dbReference>
<feature type="transmembrane region" description="Helical" evidence="16">
    <location>
        <begin position="441"/>
        <end position="461"/>
    </location>
</feature>
<accession>A0A9Q0EUG4</accession>
<dbReference type="PANTHER" id="PTHR23503:SF99">
    <property type="entry name" value="SOLUTE CARRIER FAMILY 2, FACILITATED GLUCOSE TRANSPORTER MEMBER 3"/>
    <property type="match status" value="1"/>
</dbReference>
<evidence type="ECO:0000256" key="13">
    <source>
        <dbReference type="ARBA" id="ARBA00023136"/>
    </source>
</evidence>
<dbReference type="SUPFAM" id="SSF54373">
    <property type="entry name" value="FAD-linked reductases, C-terminal domain"/>
    <property type="match status" value="1"/>
</dbReference>
<dbReference type="GO" id="GO:0005353">
    <property type="term" value="F:fructose transmembrane transporter activity"/>
    <property type="evidence" value="ECO:0007669"/>
    <property type="project" value="UniProtKB-ARBA"/>
</dbReference>
<evidence type="ECO:0000256" key="7">
    <source>
        <dbReference type="ARBA" id="ARBA00022475"/>
    </source>
</evidence>
<comment type="caution">
    <text evidence="18">The sequence shown here is derived from an EMBL/GenBank/DDBJ whole genome shotgun (WGS) entry which is preliminary data.</text>
</comment>